<dbReference type="EMBL" id="CM004389">
    <property type="protein sequence ID" value="KAG8658775.1"/>
    <property type="molecule type" value="Genomic_DNA"/>
</dbReference>
<evidence type="ECO:0000313" key="2">
    <source>
        <dbReference type="Proteomes" id="UP000091857"/>
    </source>
</evidence>
<protein>
    <submittedName>
        <fullName evidence="1">Uncharacterized protein</fullName>
    </submittedName>
</protein>
<proteinExistence type="predicted"/>
<comment type="caution">
    <text evidence="1">The sequence shown here is derived from an EMBL/GenBank/DDBJ whole genome shotgun (WGS) entry which is preliminary data.</text>
</comment>
<name>A0ACB7I3F8_MANES</name>
<organism evidence="1 2">
    <name type="scientific">Manihot esculenta</name>
    <name type="common">Cassava</name>
    <name type="synonym">Jatropha manihot</name>
    <dbReference type="NCBI Taxonomy" id="3983"/>
    <lineage>
        <taxon>Eukaryota</taxon>
        <taxon>Viridiplantae</taxon>
        <taxon>Streptophyta</taxon>
        <taxon>Embryophyta</taxon>
        <taxon>Tracheophyta</taxon>
        <taxon>Spermatophyta</taxon>
        <taxon>Magnoliopsida</taxon>
        <taxon>eudicotyledons</taxon>
        <taxon>Gunneridae</taxon>
        <taxon>Pentapetalae</taxon>
        <taxon>rosids</taxon>
        <taxon>fabids</taxon>
        <taxon>Malpighiales</taxon>
        <taxon>Euphorbiaceae</taxon>
        <taxon>Crotonoideae</taxon>
        <taxon>Manihoteae</taxon>
        <taxon>Manihot</taxon>
    </lineage>
</organism>
<gene>
    <name evidence="1" type="ORF">MANES_03G190100v8</name>
</gene>
<dbReference type="Proteomes" id="UP000091857">
    <property type="component" value="Chromosome 3"/>
</dbReference>
<keyword evidence="2" id="KW-1185">Reference proteome</keyword>
<evidence type="ECO:0000313" key="1">
    <source>
        <dbReference type="EMBL" id="KAG8658775.1"/>
    </source>
</evidence>
<sequence length="396" mass="42666">MQATQAATNGVAEVPSQSQGAPKHVKPSNAEVSNPEPGGRRLHLSVQIPPKPVGLDTSRSGKGYVHPQNSCKGSSSSSSGGLLRGLSFKKKGVVPDSERSFLINSDHTTVPESPVMANLRSAWQRCTSLPVTPASNLSPAVSTPISAKMPSESHKASKGAVRGVVSRSLSMSGRNIVIVRSSSFATRDENDLTNPSDDQISSVPVEVDDEEIPEEEAVCRICLDVCEEGNTLKMECSCKGALQLVHEECAIRWFTTKGNKNCDVCGQEVKNLPVTLLRVTTSAQGNSRQEQGGHMRSQSISAWQDFVVLVLISTICYFFFLEQLLIHDMKTRAVVIAAPFAFTLGLLSSIFAVILATSEGHLCYIGFIGYGVWYVYEPQLIVYSIFCLASSGCPEP</sequence>
<reference evidence="2" key="1">
    <citation type="journal article" date="2016" name="Nat. Biotechnol.">
        <title>Sequencing wild and cultivated cassava and related species reveals extensive interspecific hybridization and genetic diversity.</title>
        <authorList>
            <person name="Bredeson J.V."/>
            <person name="Lyons J.B."/>
            <person name="Prochnik S.E."/>
            <person name="Wu G.A."/>
            <person name="Ha C.M."/>
            <person name="Edsinger-Gonzales E."/>
            <person name="Grimwood J."/>
            <person name="Schmutz J."/>
            <person name="Rabbi I.Y."/>
            <person name="Egesi C."/>
            <person name="Nauluvula P."/>
            <person name="Lebot V."/>
            <person name="Ndunguru J."/>
            <person name="Mkamilo G."/>
            <person name="Bart R.S."/>
            <person name="Setter T.L."/>
            <person name="Gleadow R.M."/>
            <person name="Kulakow P."/>
            <person name="Ferguson M.E."/>
            <person name="Rounsley S."/>
            <person name="Rokhsar D.S."/>
        </authorList>
    </citation>
    <scope>NUCLEOTIDE SEQUENCE [LARGE SCALE GENOMIC DNA]</scope>
    <source>
        <strain evidence="2">cv. AM560-2</strain>
    </source>
</reference>
<accession>A0ACB7I3F8</accession>